<feature type="non-terminal residue" evidence="3">
    <location>
        <position position="1"/>
    </location>
</feature>
<evidence type="ECO:0000313" key="4">
    <source>
        <dbReference type="Proteomes" id="UP000807306"/>
    </source>
</evidence>
<dbReference type="EMBL" id="MU157953">
    <property type="protein sequence ID" value="KAF9522257.1"/>
    <property type="molecule type" value="Genomic_DNA"/>
</dbReference>
<feature type="signal peptide" evidence="1">
    <location>
        <begin position="1"/>
        <end position="25"/>
    </location>
</feature>
<name>A0A9P6JIF8_9AGAR</name>
<gene>
    <name evidence="3" type="ORF">CPB83DRAFT_777339</name>
</gene>
<evidence type="ECO:0000256" key="1">
    <source>
        <dbReference type="SAM" id="SignalP"/>
    </source>
</evidence>
<dbReference type="InterPro" id="IPR040898">
    <property type="entry name" value="CxC6"/>
</dbReference>
<sequence>PGLRGEYVWDGFILLSLLWHHISRGTCPVVLHSGDQSKRFEDAMIQQNTEIKNHGQPEWAHFCDKCCRTWTDKAHCPKPLVKNSDRFCPNYKAQINVCAIVNCSNAADSGYMTCGLKRHRESDENRIHSNKGFFQLQSRLAHQKVSHPNNAFEAQATEEGIEEETVLETNEQDLSGDALGIH</sequence>
<keyword evidence="4" id="KW-1185">Reference proteome</keyword>
<evidence type="ECO:0000313" key="3">
    <source>
        <dbReference type="EMBL" id="KAF9522257.1"/>
    </source>
</evidence>
<protein>
    <recommendedName>
        <fullName evidence="2">CxC6 like cysteine cluster associated with KDZ domain-containing protein</fullName>
    </recommendedName>
</protein>
<organism evidence="3 4">
    <name type="scientific">Crepidotus variabilis</name>
    <dbReference type="NCBI Taxonomy" id="179855"/>
    <lineage>
        <taxon>Eukaryota</taxon>
        <taxon>Fungi</taxon>
        <taxon>Dikarya</taxon>
        <taxon>Basidiomycota</taxon>
        <taxon>Agaricomycotina</taxon>
        <taxon>Agaricomycetes</taxon>
        <taxon>Agaricomycetidae</taxon>
        <taxon>Agaricales</taxon>
        <taxon>Agaricineae</taxon>
        <taxon>Crepidotaceae</taxon>
        <taxon>Crepidotus</taxon>
    </lineage>
</organism>
<dbReference type="AlphaFoldDB" id="A0A9P6JIF8"/>
<proteinExistence type="predicted"/>
<evidence type="ECO:0000259" key="2">
    <source>
        <dbReference type="Pfam" id="PF18721"/>
    </source>
</evidence>
<accession>A0A9P6JIF8</accession>
<dbReference type="Pfam" id="PF18721">
    <property type="entry name" value="CxC6"/>
    <property type="match status" value="1"/>
</dbReference>
<dbReference type="OrthoDB" id="3055037at2759"/>
<feature type="chain" id="PRO_5040299734" description="CxC6 like cysteine cluster associated with KDZ domain-containing protein" evidence="1">
    <location>
        <begin position="26"/>
        <end position="182"/>
    </location>
</feature>
<reference evidence="3" key="1">
    <citation type="submission" date="2020-11" db="EMBL/GenBank/DDBJ databases">
        <authorList>
            <consortium name="DOE Joint Genome Institute"/>
            <person name="Ahrendt S."/>
            <person name="Riley R."/>
            <person name="Andreopoulos W."/>
            <person name="Labutti K."/>
            <person name="Pangilinan J."/>
            <person name="Ruiz-Duenas F.J."/>
            <person name="Barrasa J.M."/>
            <person name="Sanchez-Garcia M."/>
            <person name="Camarero S."/>
            <person name="Miyauchi S."/>
            <person name="Serrano A."/>
            <person name="Linde D."/>
            <person name="Babiker R."/>
            <person name="Drula E."/>
            <person name="Ayuso-Fernandez I."/>
            <person name="Pacheco R."/>
            <person name="Padilla G."/>
            <person name="Ferreira P."/>
            <person name="Barriuso J."/>
            <person name="Kellner H."/>
            <person name="Castanera R."/>
            <person name="Alfaro M."/>
            <person name="Ramirez L."/>
            <person name="Pisabarro A.G."/>
            <person name="Kuo A."/>
            <person name="Tritt A."/>
            <person name="Lipzen A."/>
            <person name="He G."/>
            <person name="Yan M."/>
            <person name="Ng V."/>
            <person name="Cullen D."/>
            <person name="Martin F."/>
            <person name="Rosso M.-N."/>
            <person name="Henrissat B."/>
            <person name="Hibbett D."/>
            <person name="Martinez A.T."/>
            <person name="Grigoriev I.V."/>
        </authorList>
    </citation>
    <scope>NUCLEOTIDE SEQUENCE</scope>
    <source>
        <strain evidence="3">CBS 506.95</strain>
    </source>
</reference>
<dbReference type="Proteomes" id="UP000807306">
    <property type="component" value="Unassembled WGS sequence"/>
</dbReference>
<comment type="caution">
    <text evidence="3">The sequence shown here is derived from an EMBL/GenBank/DDBJ whole genome shotgun (WGS) entry which is preliminary data.</text>
</comment>
<keyword evidence="1" id="KW-0732">Signal</keyword>
<feature type="domain" description="CxC6 like cysteine cluster associated with KDZ" evidence="2">
    <location>
        <begin position="74"/>
        <end position="122"/>
    </location>
</feature>